<evidence type="ECO:0000313" key="7">
    <source>
        <dbReference type="Proteomes" id="UP000095210"/>
    </source>
</evidence>
<protein>
    <submittedName>
        <fullName evidence="6">Transcriptional regulator, TetR family</fullName>
    </submittedName>
</protein>
<dbReference type="Pfam" id="PF00440">
    <property type="entry name" value="TetR_N"/>
    <property type="match status" value="1"/>
</dbReference>
<dbReference type="InterPro" id="IPR036271">
    <property type="entry name" value="Tet_transcr_reg_TetR-rel_C_sf"/>
</dbReference>
<dbReference type="KEGG" id="ahm:TL08_19870"/>
<dbReference type="PANTHER" id="PTHR30055:SF151">
    <property type="entry name" value="TRANSCRIPTIONAL REGULATORY PROTEIN"/>
    <property type="match status" value="1"/>
</dbReference>
<evidence type="ECO:0000256" key="2">
    <source>
        <dbReference type="ARBA" id="ARBA00023125"/>
    </source>
</evidence>
<keyword evidence="2 4" id="KW-0238">DNA-binding</keyword>
<keyword evidence="7" id="KW-1185">Reference proteome</keyword>
<feature type="domain" description="HTH tetR-type" evidence="5">
    <location>
        <begin position="21"/>
        <end position="81"/>
    </location>
</feature>
<dbReference type="InterPro" id="IPR001647">
    <property type="entry name" value="HTH_TetR"/>
</dbReference>
<dbReference type="SUPFAM" id="SSF48498">
    <property type="entry name" value="Tetracyclin repressor-like, C-terminal domain"/>
    <property type="match status" value="1"/>
</dbReference>
<dbReference type="PROSITE" id="PS50977">
    <property type="entry name" value="HTH_TETR_2"/>
    <property type="match status" value="1"/>
</dbReference>
<keyword evidence="3" id="KW-0804">Transcription</keyword>
<dbReference type="EMBL" id="CP014859">
    <property type="protein sequence ID" value="AOS64765.1"/>
    <property type="molecule type" value="Genomic_DNA"/>
</dbReference>
<dbReference type="SUPFAM" id="SSF46689">
    <property type="entry name" value="Homeodomain-like"/>
    <property type="match status" value="1"/>
</dbReference>
<keyword evidence="1" id="KW-0805">Transcription regulation</keyword>
<dbReference type="GO" id="GO:0000976">
    <property type="term" value="F:transcription cis-regulatory region binding"/>
    <property type="evidence" value="ECO:0007669"/>
    <property type="project" value="TreeGrafter"/>
</dbReference>
<name>A0AAC9HSW6_9PSEU</name>
<evidence type="ECO:0000256" key="3">
    <source>
        <dbReference type="ARBA" id="ARBA00023163"/>
    </source>
</evidence>
<accession>A0AAC9HSW6</accession>
<evidence type="ECO:0000256" key="4">
    <source>
        <dbReference type="PROSITE-ProRule" id="PRU00335"/>
    </source>
</evidence>
<dbReference type="Proteomes" id="UP000095210">
    <property type="component" value="Chromosome"/>
</dbReference>
<organism evidence="6 7">
    <name type="scientific">Actinoalloteichus hymeniacidonis</name>
    <dbReference type="NCBI Taxonomy" id="340345"/>
    <lineage>
        <taxon>Bacteria</taxon>
        <taxon>Bacillati</taxon>
        <taxon>Actinomycetota</taxon>
        <taxon>Actinomycetes</taxon>
        <taxon>Pseudonocardiales</taxon>
        <taxon>Pseudonocardiaceae</taxon>
        <taxon>Actinoalloteichus</taxon>
    </lineage>
</organism>
<dbReference type="GO" id="GO:0045892">
    <property type="term" value="P:negative regulation of DNA-templated transcription"/>
    <property type="evidence" value="ECO:0007669"/>
    <property type="project" value="InterPro"/>
</dbReference>
<dbReference type="GO" id="GO:0003700">
    <property type="term" value="F:DNA-binding transcription factor activity"/>
    <property type="evidence" value="ECO:0007669"/>
    <property type="project" value="TreeGrafter"/>
</dbReference>
<dbReference type="InterPro" id="IPR004111">
    <property type="entry name" value="Repressor_TetR_C"/>
</dbReference>
<sequence>MDGNQEGGARSMSKGSRDGRGLSRARIVAVAIEIADADGLDAVSMRRIAEQLGSGTMSLYRHVSGKDDLTVAMVDTVTEAYAYPDADGLDWRARMHLLAKHDWDMYEAHPWLLFADLTATPPFGTEGLKSMDWALAALEPLGMPLAESARAIMTINKYLQGSARSELGERRGQRSDHGPETRWRDRLAEVDLSEYPRLQLLVTLGEPGTGRPWFDSGLDLILDGIAARSAAFATD</sequence>
<evidence type="ECO:0000259" key="5">
    <source>
        <dbReference type="PROSITE" id="PS50977"/>
    </source>
</evidence>
<dbReference type="InterPro" id="IPR009057">
    <property type="entry name" value="Homeodomain-like_sf"/>
</dbReference>
<feature type="DNA-binding region" description="H-T-H motif" evidence="4">
    <location>
        <begin position="44"/>
        <end position="63"/>
    </location>
</feature>
<dbReference type="InterPro" id="IPR050109">
    <property type="entry name" value="HTH-type_TetR-like_transc_reg"/>
</dbReference>
<dbReference type="Gene3D" id="1.10.10.60">
    <property type="entry name" value="Homeodomain-like"/>
    <property type="match status" value="1"/>
</dbReference>
<gene>
    <name evidence="6" type="ORF">TL08_19870</name>
</gene>
<evidence type="ECO:0000313" key="6">
    <source>
        <dbReference type="EMBL" id="AOS64765.1"/>
    </source>
</evidence>
<reference evidence="7" key="1">
    <citation type="submission" date="2016-03" db="EMBL/GenBank/DDBJ databases">
        <title>Complete genome sequence of the type strain Actinoalloteichus hymeniacidonis DSM 45092.</title>
        <authorList>
            <person name="Schaffert L."/>
            <person name="Albersmeier A."/>
            <person name="Winkler A."/>
            <person name="Kalinowski J."/>
            <person name="Zotchev S."/>
            <person name="Ruckert C."/>
        </authorList>
    </citation>
    <scope>NUCLEOTIDE SEQUENCE [LARGE SCALE GENOMIC DNA]</scope>
    <source>
        <strain evidence="7">HPA177(T) (DSM 45092(T))</strain>
    </source>
</reference>
<proteinExistence type="predicted"/>
<dbReference type="PANTHER" id="PTHR30055">
    <property type="entry name" value="HTH-TYPE TRANSCRIPTIONAL REGULATOR RUTR"/>
    <property type="match status" value="1"/>
</dbReference>
<dbReference type="Pfam" id="PF02909">
    <property type="entry name" value="TetR_C_1"/>
    <property type="match status" value="1"/>
</dbReference>
<dbReference type="Gene3D" id="1.10.357.10">
    <property type="entry name" value="Tetracycline Repressor, domain 2"/>
    <property type="match status" value="1"/>
</dbReference>
<evidence type="ECO:0000256" key="1">
    <source>
        <dbReference type="ARBA" id="ARBA00023015"/>
    </source>
</evidence>
<dbReference type="AlphaFoldDB" id="A0AAC9HSW6"/>